<dbReference type="AlphaFoldDB" id="A0A1Y0I6F5"/>
<dbReference type="Proteomes" id="UP000196027">
    <property type="component" value="Chromosome"/>
</dbReference>
<organism evidence="2 3">
    <name type="scientific">Oleiphilus messinensis</name>
    <dbReference type="NCBI Taxonomy" id="141451"/>
    <lineage>
        <taxon>Bacteria</taxon>
        <taxon>Pseudomonadati</taxon>
        <taxon>Pseudomonadota</taxon>
        <taxon>Gammaproteobacteria</taxon>
        <taxon>Oceanospirillales</taxon>
        <taxon>Oleiphilaceae</taxon>
        <taxon>Oleiphilus</taxon>
    </lineage>
</organism>
<dbReference type="Gene3D" id="3.30.70.1290">
    <property type="entry name" value="Transposase IS200-like"/>
    <property type="match status" value="1"/>
</dbReference>
<gene>
    <name evidence="2" type="ORF">OLMES_2003</name>
</gene>
<dbReference type="GO" id="GO:0003677">
    <property type="term" value="F:DNA binding"/>
    <property type="evidence" value="ECO:0007669"/>
    <property type="project" value="InterPro"/>
</dbReference>
<reference evidence="2 3" key="1">
    <citation type="submission" date="2017-05" db="EMBL/GenBank/DDBJ databases">
        <title>Genomic insights into alkan degradation activity of Oleiphilus messinensis.</title>
        <authorList>
            <person name="Kozyavkin S.A."/>
            <person name="Slesarev A.I."/>
            <person name="Golyshin P.N."/>
            <person name="Korzhenkov A."/>
            <person name="Golyshina O.N."/>
            <person name="Toshchakov S.V."/>
        </authorList>
    </citation>
    <scope>NUCLEOTIDE SEQUENCE [LARGE SCALE GENOMIC DNA]</scope>
    <source>
        <strain evidence="2 3">ME102</strain>
    </source>
</reference>
<evidence type="ECO:0000313" key="2">
    <source>
        <dbReference type="EMBL" id="ARU56077.1"/>
    </source>
</evidence>
<dbReference type="PANTHER" id="PTHR34322">
    <property type="entry name" value="TRANSPOSASE, Y1_TNP DOMAIN-CONTAINING"/>
    <property type="match status" value="1"/>
</dbReference>
<proteinExistence type="predicted"/>
<dbReference type="KEGG" id="ome:OLMES_2003"/>
<evidence type="ECO:0000259" key="1">
    <source>
        <dbReference type="SMART" id="SM01321"/>
    </source>
</evidence>
<dbReference type="SMART" id="SM01321">
    <property type="entry name" value="Y1_Tnp"/>
    <property type="match status" value="1"/>
</dbReference>
<dbReference type="GO" id="GO:0006313">
    <property type="term" value="P:DNA transposition"/>
    <property type="evidence" value="ECO:0007669"/>
    <property type="project" value="InterPro"/>
</dbReference>
<feature type="domain" description="Transposase IS200-like" evidence="1">
    <location>
        <begin position="12"/>
        <end position="187"/>
    </location>
</feature>
<dbReference type="OrthoDB" id="9814067at2"/>
<dbReference type="GO" id="GO:0004803">
    <property type="term" value="F:transposase activity"/>
    <property type="evidence" value="ECO:0007669"/>
    <property type="project" value="InterPro"/>
</dbReference>
<dbReference type="PANTHER" id="PTHR34322:SF2">
    <property type="entry name" value="TRANSPOSASE IS200-LIKE DOMAIN-CONTAINING PROTEIN"/>
    <property type="match status" value="1"/>
</dbReference>
<sequence>MTLPRNRLVSVADTPYYHIVSRCVRRTFLCGVDHHTGQSFEHRRQWIEDRIRLLSSLFTIDICAYAVMSNHYHIVIKLNPGEAKSWSQDEVLNRWCALFKGPLIVQKYLRGDNLDTAEHNTLDTLVKLYRERLSDLSWFMKCLNEPIARKANREDDCTGHFWEARYRSQALLTEEALLSCMAYVDLNPVRAAIADTPETSDHTSLKERARPSFNPEKAIQSQLSESALLSFNTPIKPLLHFEETVKGSDQVGLFLTWQDYLQLVDFTGQALHPSKRGSISEQLPPILCRLGLADHDWITRSTHFESIYEQRYSRRKLQKFRTLAA</sequence>
<keyword evidence="3" id="KW-1185">Reference proteome</keyword>
<name>A0A1Y0I6F5_9GAMM</name>
<evidence type="ECO:0000313" key="3">
    <source>
        <dbReference type="Proteomes" id="UP000196027"/>
    </source>
</evidence>
<accession>A0A1Y0I6F5</accession>
<protein>
    <submittedName>
        <fullName evidence="2">Transposase</fullName>
    </submittedName>
</protein>
<dbReference type="SUPFAM" id="SSF143422">
    <property type="entry name" value="Transposase IS200-like"/>
    <property type="match status" value="1"/>
</dbReference>
<dbReference type="EMBL" id="CP021425">
    <property type="protein sequence ID" value="ARU56077.1"/>
    <property type="molecule type" value="Genomic_DNA"/>
</dbReference>
<dbReference type="RefSeq" id="WP_087461107.1">
    <property type="nucleotide sequence ID" value="NZ_CP021425.1"/>
</dbReference>
<dbReference type="InterPro" id="IPR036515">
    <property type="entry name" value="Transposase_17_sf"/>
</dbReference>
<dbReference type="InterPro" id="IPR002686">
    <property type="entry name" value="Transposase_17"/>
</dbReference>